<dbReference type="SUPFAM" id="SSF51161">
    <property type="entry name" value="Trimeric LpxA-like enzymes"/>
    <property type="match status" value="1"/>
</dbReference>
<keyword evidence="12" id="KW-1185">Reference proteome</keyword>
<evidence type="ECO:0000256" key="5">
    <source>
        <dbReference type="ARBA" id="ARBA00022917"/>
    </source>
</evidence>
<dbReference type="GO" id="GO:0003743">
    <property type="term" value="F:translation initiation factor activity"/>
    <property type="evidence" value="ECO:0007669"/>
    <property type="project" value="TreeGrafter"/>
</dbReference>
<dbReference type="PROSITE" id="PS51363">
    <property type="entry name" value="W2"/>
    <property type="match status" value="1"/>
</dbReference>
<gene>
    <name evidence="11" type="primary">EIF2B5</name>
</gene>
<comment type="similarity">
    <text evidence="2">Belongs to the eIF-2B gamma/epsilon subunits family.</text>
</comment>
<evidence type="ECO:0000313" key="12">
    <source>
        <dbReference type="Proteomes" id="UP000265100"/>
    </source>
</evidence>
<keyword evidence="3" id="KW-0963">Cytoplasm</keyword>
<comment type="subcellular location">
    <subcellularLocation>
        <location evidence="1">Cytoplasm</location>
        <location evidence="1">Cytosol</location>
    </subcellularLocation>
</comment>
<protein>
    <recommendedName>
        <fullName evidence="6">Translation initiation factor eIF2B subunit epsilon</fullName>
    </recommendedName>
    <alternativeName>
        <fullName evidence="7">eIF2B GDP-GTP exchange factor subunit epsilon</fullName>
    </alternativeName>
</protein>
<evidence type="ECO:0000256" key="6">
    <source>
        <dbReference type="ARBA" id="ARBA00044144"/>
    </source>
</evidence>
<keyword evidence="5" id="KW-0648">Protein biosynthesis</keyword>
<evidence type="ECO:0000256" key="3">
    <source>
        <dbReference type="ARBA" id="ARBA00022490"/>
    </source>
</evidence>
<dbReference type="GO" id="GO:0005085">
    <property type="term" value="F:guanyl-nucleotide exchange factor activity"/>
    <property type="evidence" value="ECO:0007669"/>
    <property type="project" value="TreeGrafter"/>
</dbReference>
<dbReference type="InterPro" id="IPR056764">
    <property type="entry name" value="LbH_EIF2B3/5"/>
</dbReference>
<proteinExistence type="inferred from homology"/>
<evidence type="ECO:0000256" key="4">
    <source>
        <dbReference type="ARBA" id="ARBA00022540"/>
    </source>
</evidence>
<evidence type="ECO:0000256" key="2">
    <source>
        <dbReference type="ARBA" id="ARBA00007878"/>
    </source>
</evidence>
<evidence type="ECO:0000256" key="7">
    <source>
        <dbReference type="ARBA" id="ARBA00044345"/>
    </source>
</evidence>
<dbReference type="GO" id="GO:0031369">
    <property type="term" value="F:translation initiation factor binding"/>
    <property type="evidence" value="ECO:0007669"/>
    <property type="project" value="TreeGrafter"/>
</dbReference>
<name>A0AAX7U3A4_ASTCA</name>
<dbReference type="SMART" id="SM00515">
    <property type="entry name" value="eIF5C"/>
    <property type="match status" value="1"/>
</dbReference>
<dbReference type="PANTHER" id="PTHR45887">
    <property type="entry name" value="TRANSLATION INITIATION FACTOR EIF-2B SUBUNIT EPSILON"/>
    <property type="match status" value="1"/>
</dbReference>
<reference evidence="11" key="1">
    <citation type="submission" date="2018-05" db="EMBL/GenBank/DDBJ databases">
        <authorList>
            <person name="Datahose"/>
        </authorList>
    </citation>
    <scope>NUCLEOTIDE SEQUENCE</scope>
</reference>
<accession>A0AAX7U3A4</accession>
<dbReference type="GO" id="GO:0005851">
    <property type="term" value="C:eukaryotic translation initiation factor 2B complex"/>
    <property type="evidence" value="ECO:0007669"/>
    <property type="project" value="TreeGrafter"/>
</dbReference>
<dbReference type="Gene3D" id="3.90.550.10">
    <property type="entry name" value="Spore Coat Polysaccharide Biosynthesis Protein SpsA, Chain A"/>
    <property type="match status" value="1"/>
</dbReference>
<comment type="subunit">
    <text evidence="8">Component of the translation initiation factor 2B (eIF2B) complex which is a heterodecamer of two sets of five different subunits: alpha, beta, gamma, delta and epsilon. Subunits alpha, beta and delta comprise a regulatory subcomplex and subunits epsilon and gamma comprise a catalytic subcomplex. Within the complex, the hexameric regulatory complex resides at the center, with the two heterodimeric catalytic subcomplexes bound on opposite sides.</text>
</comment>
<feature type="domain" description="W2" evidence="10">
    <location>
        <begin position="357"/>
        <end position="532"/>
    </location>
</feature>
<dbReference type="Proteomes" id="UP000265100">
    <property type="component" value="Chromosome 18"/>
</dbReference>
<evidence type="ECO:0000256" key="9">
    <source>
        <dbReference type="SAM" id="MobiDB-lite"/>
    </source>
</evidence>
<evidence type="ECO:0000259" key="10">
    <source>
        <dbReference type="PROSITE" id="PS51363"/>
    </source>
</evidence>
<dbReference type="AlphaFoldDB" id="A0AAX7U3A4"/>
<dbReference type="FunFam" id="3.90.550.10:FF:000100">
    <property type="entry name" value="translation initiation factor eIF-2B subunit epsilon"/>
    <property type="match status" value="1"/>
</dbReference>
<dbReference type="Ensembl" id="ENSACLT00000073432.1">
    <property type="protein sequence ID" value="ENSACLP00000063774.1"/>
    <property type="gene ID" value="ENSACLG00000019387.2"/>
</dbReference>
<evidence type="ECO:0000313" key="11">
    <source>
        <dbReference type="Ensembl" id="ENSACLP00000063774.1"/>
    </source>
</evidence>
<feature type="region of interest" description="Disordered" evidence="9">
    <location>
        <begin position="354"/>
        <end position="380"/>
    </location>
</feature>
<dbReference type="InterPro" id="IPR011004">
    <property type="entry name" value="Trimer_LpxA-like_sf"/>
</dbReference>
<dbReference type="Gene3D" id="1.25.40.180">
    <property type="match status" value="1"/>
</dbReference>
<dbReference type="PANTHER" id="PTHR45887:SF1">
    <property type="entry name" value="TRANSLATION INITIATION FACTOR EIF-2B SUBUNIT EPSILON"/>
    <property type="match status" value="1"/>
</dbReference>
<dbReference type="InterPro" id="IPR016024">
    <property type="entry name" value="ARM-type_fold"/>
</dbReference>
<keyword evidence="4" id="KW-0396">Initiation factor</keyword>
<dbReference type="SUPFAM" id="SSF48371">
    <property type="entry name" value="ARM repeat"/>
    <property type="match status" value="1"/>
</dbReference>
<evidence type="ECO:0000256" key="8">
    <source>
        <dbReference type="ARBA" id="ARBA00046432"/>
    </source>
</evidence>
<dbReference type="Gene3D" id="2.160.10.10">
    <property type="entry name" value="Hexapeptide repeat proteins"/>
    <property type="match status" value="2"/>
</dbReference>
<dbReference type="Pfam" id="PF25084">
    <property type="entry name" value="LbH_EIF2B"/>
    <property type="match status" value="1"/>
</dbReference>
<dbReference type="InterPro" id="IPR003307">
    <property type="entry name" value="W2_domain"/>
</dbReference>
<reference evidence="11" key="3">
    <citation type="submission" date="2025-09" db="UniProtKB">
        <authorList>
            <consortium name="Ensembl"/>
        </authorList>
    </citation>
    <scope>IDENTIFICATION</scope>
</reference>
<dbReference type="InterPro" id="IPR051956">
    <property type="entry name" value="eIF2B_epsilon"/>
</dbReference>
<dbReference type="Pfam" id="PF02020">
    <property type="entry name" value="W2"/>
    <property type="match status" value="1"/>
</dbReference>
<dbReference type="FunFam" id="2.160.10.10:FF:000033">
    <property type="entry name" value="Eukaryotic translation initiation factor 2B subunit epsilon"/>
    <property type="match status" value="1"/>
</dbReference>
<reference evidence="11" key="2">
    <citation type="submission" date="2025-08" db="UniProtKB">
        <authorList>
            <consortium name="Ensembl"/>
        </authorList>
    </citation>
    <scope>IDENTIFICATION</scope>
</reference>
<dbReference type="SUPFAM" id="SSF53448">
    <property type="entry name" value="Nucleotide-diphospho-sugar transferases"/>
    <property type="match status" value="1"/>
</dbReference>
<dbReference type="InterPro" id="IPR029044">
    <property type="entry name" value="Nucleotide-diphossugar_trans"/>
</dbReference>
<feature type="compositionally biased region" description="Acidic residues" evidence="9">
    <location>
        <begin position="358"/>
        <end position="372"/>
    </location>
</feature>
<evidence type="ECO:0000256" key="1">
    <source>
        <dbReference type="ARBA" id="ARBA00004514"/>
    </source>
</evidence>
<sequence length="532" mass="60434">MNIVSDRKSKWCRPSSPNTVHIITSDLYRSLGDVLRDVDAKSLVRSDFILVYGDVVSNIDISQALQEHRHRRKMDKNISVMTMIFKESSPGHRSRCEEDDVIVAVDSKSQQILHYQKTQGLKKLQFPMVNSCIFGSLEEFEIRHDLLDSHISICSPQVAELFTDNFDYQTRDDFVRGLLVNEEILGNQIHVHVTQDGYGVRVSNLLMYDSVSSDLVRRWVYPLTPEANFTDQEGHSCTYSRHNVYRASGVSLGHGSQMEENVLIGCDTSIGANCYISNSVIGDNCIIGDNVVLDHAYIWNHVHIASNVEIIQSVICNKAEVKEGVTLKKQCVLAYDVVIGPNISLPEGTVVSMHHPEEEEEDDDEFLSDDAEVGQRSDKTKQKVFNPAEVGAEGKGYIWKASSLDDTEEEELSQCLWGRAILTRVVLEYPFQQQGTHLTPSQYVTLLLPLLKKWAPVFKNYVKRAQDHLDCLSAFEEHFLEQESHWAAMVKVLMNMYELEILEEEMILRWFSQGATSDKSRQLRKNQGVSTV</sequence>
<organism evidence="11 12">
    <name type="scientific">Astatotilapia calliptera</name>
    <name type="common">Eastern happy</name>
    <name type="synonym">Chromis callipterus</name>
    <dbReference type="NCBI Taxonomy" id="8154"/>
    <lineage>
        <taxon>Eukaryota</taxon>
        <taxon>Metazoa</taxon>
        <taxon>Chordata</taxon>
        <taxon>Craniata</taxon>
        <taxon>Vertebrata</taxon>
        <taxon>Euteleostomi</taxon>
        <taxon>Actinopterygii</taxon>
        <taxon>Neopterygii</taxon>
        <taxon>Teleostei</taxon>
        <taxon>Neoteleostei</taxon>
        <taxon>Acanthomorphata</taxon>
        <taxon>Ovalentaria</taxon>
        <taxon>Cichlomorphae</taxon>
        <taxon>Cichliformes</taxon>
        <taxon>Cichlidae</taxon>
        <taxon>African cichlids</taxon>
        <taxon>Pseudocrenilabrinae</taxon>
        <taxon>Haplochromini</taxon>
        <taxon>Astatotilapia</taxon>
    </lineage>
</organism>
<dbReference type="GeneTree" id="ENSGT00510000047568"/>